<dbReference type="Gene3D" id="3.40.50.300">
    <property type="entry name" value="P-loop containing nucleotide triphosphate hydrolases"/>
    <property type="match status" value="1"/>
</dbReference>
<evidence type="ECO:0000256" key="5">
    <source>
        <dbReference type="ARBA" id="ARBA00022692"/>
    </source>
</evidence>
<proteinExistence type="inferred from homology"/>
<dbReference type="Pfam" id="PF02421">
    <property type="entry name" value="FeoB_N"/>
    <property type="match status" value="1"/>
</dbReference>
<feature type="binding site" evidence="12">
    <location>
        <position position="47"/>
    </location>
    <ligand>
        <name>Mg(2+)</name>
        <dbReference type="ChEBI" id="CHEBI:18420"/>
        <label>2</label>
    </ligand>
</feature>
<keyword evidence="3 13" id="KW-0813">Transport</keyword>
<feature type="transmembrane region" description="Helical" evidence="13">
    <location>
        <begin position="641"/>
        <end position="666"/>
    </location>
</feature>
<dbReference type="FunFam" id="3.40.50.300:FF:000969">
    <property type="entry name" value="Ferrous iron transporter B"/>
    <property type="match status" value="1"/>
</dbReference>
<feature type="binding site" evidence="12">
    <location>
        <position position="44"/>
    </location>
    <ligand>
        <name>Mg(2+)</name>
        <dbReference type="ChEBI" id="CHEBI:18420"/>
        <label>2</label>
    </ligand>
</feature>
<evidence type="ECO:0000256" key="12">
    <source>
        <dbReference type="PIRSR" id="PIRSR603373-2"/>
    </source>
</evidence>
<evidence type="ECO:0000256" key="11">
    <source>
        <dbReference type="PIRSR" id="PIRSR603373-1"/>
    </source>
</evidence>
<feature type="binding site" evidence="11">
    <location>
        <begin position="79"/>
        <end position="82"/>
    </location>
    <ligand>
        <name>GTP</name>
        <dbReference type="ChEBI" id="CHEBI:37565"/>
        <label>1</label>
    </ligand>
</feature>
<comment type="similarity">
    <text evidence="13">Belongs to the TRAFAC class TrmE-Era-EngA-EngB-Septin-like GTPase superfamily. FeoB GTPase (TC 9.A.8) family.</text>
</comment>
<feature type="binding site" evidence="11">
    <location>
        <begin position="33"/>
        <end position="40"/>
    </location>
    <ligand>
        <name>GTP</name>
        <dbReference type="ChEBI" id="CHEBI:37565"/>
        <label>1</label>
    </ligand>
</feature>
<feature type="transmembrane region" description="Helical" evidence="13">
    <location>
        <begin position="462"/>
        <end position="479"/>
    </location>
</feature>
<dbReference type="Pfam" id="PF07664">
    <property type="entry name" value="FeoB_C"/>
    <property type="match status" value="1"/>
</dbReference>
<dbReference type="GO" id="GO:0005525">
    <property type="term" value="F:GTP binding"/>
    <property type="evidence" value="ECO:0007669"/>
    <property type="project" value="UniProtKB-KW"/>
</dbReference>
<keyword evidence="5 13" id="KW-0812">Transmembrane</keyword>
<dbReference type="Proteomes" id="UP000075531">
    <property type="component" value="Unassembled WGS sequence"/>
</dbReference>
<dbReference type="InterPro" id="IPR003373">
    <property type="entry name" value="Fe2_transport_prot-B"/>
</dbReference>
<dbReference type="AlphaFoldDB" id="A0A151AW58"/>
<dbReference type="InterPro" id="IPR006073">
    <property type="entry name" value="GTP-bd"/>
</dbReference>
<feature type="transmembrane region" description="Helical" evidence="13">
    <location>
        <begin position="597"/>
        <end position="621"/>
    </location>
</feature>
<evidence type="ECO:0000256" key="13">
    <source>
        <dbReference type="RuleBase" id="RU362098"/>
    </source>
</evidence>
<feature type="transmembrane region" description="Helical" evidence="13">
    <location>
        <begin position="377"/>
        <end position="401"/>
    </location>
</feature>
<dbReference type="Pfam" id="PF17910">
    <property type="entry name" value="FeoB_Cyto"/>
    <property type="match status" value="1"/>
</dbReference>
<dbReference type="GO" id="GO:0005886">
    <property type="term" value="C:plasma membrane"/>
    <property type="evidence" value="ECO:0007669"/>
    <property type="project" value="UniProtKB-SubCell"/>
</dbReference>
<keyword evidence="8 11" id="KW-0342">GTP-binding</keyword>
<dbReference type="STRING" id="1121338.CLTEP_23130"/>
<feature type="domain" description="FeoB-type G" evidence="14">
    <location>
        <begin position="26"/>
        <end position="188"/>
    </location>
</feature>
<dbReference type="OrthoDB" id="9809127at2"/>
<feature type="transmembrane region" description="Helical" evidence="13">
    <location>
        <begin position="678"/>
        <end position="701"/>
    </location>
</feature>
<dbReference type="Pfam" id="PF07670">
    <property type="entry name" value="Gate"/>
    <property type="match status" value="2"/>
</dbReference>
<dbReference type="CDD" id="cd01879">
    <property type="entry name" value="FeoB"/>
    <property type="match status" value="1"/>
</dbReference>
<feature type="transmembrane region" description="Helical" evidence="13">
    <location>
        <begin position="310"/>
        <end position="331"/>
    </location>
</feature>
<comment type="subcellular location">
    <subcellularLocation>
        <location evidence="2 13">Cell membrane</location>
        <topology evidence="2 13">Multi-pass membrane protein</topology>
    </subcellularLocation>
</comment>
<keyword evidence="12" id="KW-0460">Magnesium</keyword>
<reference evidence="15 16" key="1">
    <citation type="submission" date="2016-02" db="EMBL/GenBank/DDBJ databases">
        <title>Genome sequence of Clostridium tepidiprofundi DSM 19306.</title>
        <authorList>
            <person name="Poehlein A."/>
            <person name="Daniel R."/>
        </authorList>
    </citation>
    <scope>NUCLEOTIDE SEQUENCE [LARGE SCALE GENOMIC DNA]</scope>
    <source>
        <strain evidence="15 16">DSM 19306</strain>
    </source>
</reference>
<dbReference type="InterPro" id="IPR050860">
    <property type="entry name" value="FeoB_GTPase"/>
</dbReference>
<comment type="function">
    <text evidence="1 13">Probable transporter of a GTP-driven Fe(2+) uptake system.</text>
</comment>
<evidence type="ECO:0000256" key="9">
    <source>
        <dbReference type="ARBA" id="ARBA00023136"/>
    </source>
</evidence>
<dbReference type="EMBL" id="LTBA01000042">
    <property type="protein sequence ID" value="KYH31909.1"/>
    <property type="molecule type" value="Genomic_DNA"/>
</dbReference>
<gene>
    <name evidence="15" type="primary">feoB_3</name>
    <name evidence="15" type="ORF">CLTEP_23130</name>
</gene>
<evidence type="ECO:0000256" key="7">
    <source>
        <dbReference type="ARBA" id="ARBA00022989"/>
    </source>
</evidence>
<dbReference type="NCBIfam" id="TIGR00437">
    <property type="entry name" value="feoB"/>
    <property type="match status" value="1"/>
</dbReference>
<keyword evidence="6 11" id="KW-0547">Nucleotide-binding</keyword>
<dbReference type="GO" id="GO:0015093">
    <property type="term" value="F:ferrous iron transmembrane transporter activity"/>
    <property type="evidence" value="ECO:0007669"/>
    <property type="project" value="UniProtKB-UniRule"/>
</dbReference>
<comment type="caution">
    <text evidence="15">The sequence shown here is derived from an EMBL/GenBank/DDBJ whole genome shotgun (WGS) entry which is preliminary data.</text>
</comment>
<dbReference type="InterPro" id="IPR011640">
    <property type="entry name" value="Fe2_transport_prot_B_C"/>
</dbReference>
<evidence type="ECO:0000256" key="2">
    <source>
        <dbReference type="ARBA" id="ARBA00004651"/>
    </source>
</evidence>
<feature type="binding site" evidence="12">
    <location>
        <position position="45"/>
    </location>
    <ligand>
        <name>Mg(2+)</name>
        <dbReference type="ChEBI" id="CHEBI:18420"/>
        <label>2</label>
    </ligand>
</feature>
<evidence type="ECO:0000313" key="16">
    <source>
        <dbReference type="Proteomes" id="UP000075531"/>
    </source>
</evidence>
<feature type="transmembrane region" description="Helical" evidence="13">
    <location>
        <begin position="486"/>
        <end position="510"/>
    </location>
</feature>
<evidence type="ECO:0000313" key="15">
    <source>
        <dbReference type="EMBL" id="KYH31909.1"/>
    </source>
</evidence>
<organism evidence="15 16">
    <name type="scientific">Clostridium tepidiprofundi DSM 19306</name>
    <dbReference type="NCBI Taxonomy" id="1121338"/>
    <lineage>
        <taxon>Bacteria</taxon>
        <taxon>Bacillati</taxon>
        <taxon>Bacillota</taxon>
        <taxon>Clostridia</taxon>
        <taxon>Eubacteriales</taxon>
        <taxon>Clostridiaceae</taxon>
        <taxon>Clostridium</taxon>
    </lineage>
</organism>
<name>A0A151AW58_9CLOT</name>
<keyword evidence="9 13" id="KW-0472">Membrane</keyword>
<sequence length="708" mass="78884">MGLNRFSSSKDALIDLFNITKKHNDDFVIALAGNPNTGKSTVFNALTGLHQHTGNWPGKTVTSMQGDFTHKKQNFILVDLPGTYSLLASSQEEIVARDFICFGKPDAVIVVVDATCIERNLNLLLQICEITDNIILCLNLMDEAKRKGICIDIPLLSKKLGIPVIPTTARDNKGIDELKNITLKVCTKKIIPSPYKLKYNEDISNYMLKIEPLLKNMFNNKINSKWLALRFLDGDKSILNSINKYLKYDFSDINSFKNKVTGTFQNNISREVIVSDIYKNADNILSDCLNKNDSQIVSQYKIDDILTSKIFGIPIMLLTLAVVLWLTIQGANYPSQMLSKFLFLIEGKLTKLFTYINAPSWIHGILVIGIYRTTAWVISVMLPPMAIFFPIFTILEDLGYLPRISFNLDHVFKKACAHGKQALTMCMGFGCNAAGIISCRIIDSPREKLIAILTNNFVPCNGRFPTLIAIASIFFGIGLSSTMNGILAALIVSGLVVLGIAITLLTSFILSKTFLKGVSSSFALELPPFRRPQFTRVIYTSIIDRTIFVLVRAVKVAAPAGVIIYILSNIYIGNMSIVGHIAAFLNPFAHIIGLDGFILLAFILGFPANEIVIPILIMAYLSKNTMTDFTSLHELKNILVANGWTHLTALNVMLFSLLHFPCATTVLTIRKETKSIKWTLFSIFMPTSIAIIICFITTQMYNLIQFYK</sequence>
<keyword evidence="13" id="KW-0406">Ion transport</keyword>
<keyword evidence="12" id="KW-0479">Metal-binding</keyword>
<dbReference type="InterPro" id="IPR041069">
    <property type="entry name" value="FeoB_Cyto"/>
</dbReference>
<evidence type="ECO:0000256" key="6">
    <source>
        <dbReference type="ARBA" id="ARBA00022741"/>
    </source>
</evidence>
<feature type="binding site" evidence="12">
    <location>
        <position position="48"/>
    </location>
    <ligand>
        <name>Mg(2+)</name>
        <dbReference type="ChEBI" id="CHEBI:18420"/>
        <label>2</label>
    </ligand>
</feature>
<feature type="binding site" evidence="11">
    <location>
        <begin position="139"/>
        <end position="142"/>
    </location>
    <ligand>
        <name>GTP</name>
        <dbReference type="ChEBI" id="CHEBI:37565"/>
        <label>1</label>
    </ligand>
</feature>
<keyword evidence="7 13" id="KW-1133">Transmembrane helix</keyword>
<evidence type="ECO:0000256" key="4">
    <source>
        <dbReference type="ARBA" id="ARBA00022475"/>
    </source>
</evidence>
<dbReference type="InterPro" id="IPR027417">
    <property type="entry name" value="P-loop_NTPase"/>
</dbReference>
<dbReference type="Gene3D" id="1.10.287.1770">
    <property type="match status" value="1"/>
</dbReference>
<dbReference type="PANTHER" id="PTHR43185:SF2">
    <property type="entry name" value="FERROUS IRON TRANSPORT PROTEIN B"/>
    <property type="match status" value="1"/>
</dbReference>
<feature type="transmembrane region" description="Helical" evidence="13">
    <location>
        <begin position="352"/>
        <end position="371"/>
    </location>
</feature>
<keyword evidence="16" id="KW-1185">Reference proteome</keyword>
<dbReference type="InterPro" id="IPR011642">
    <property type="entry name" value="Gate_dom"/>
</dbReference>
<dbReference type="GO" id="GO:0046872">
    <property type="term" value="F:metal ion binding"/>
    <property type="evidence" value="ECO:0007669"/>
    <property type="project" value="UniProtKB-KW"/>
</dbReference>
<dbReference type="RefSeq" id="WP_066826812.1">
    <property type="nucleotide sequence ID" value="NZ_LTBA01000042.1"/>
</dbReference>
<dbReference type="PROSITE" id="PS51711">
    <property type="entry name" value="G_FEOB"/>
    <property type="match status" value="1"/>
</dbReference>
<feature type="transmembrane region" description="Helical" evidence="13">
    <location>
        <begin position="562"/>
        <end position="585"/>
    </location>
</feature>
<accession>A0A151AW58</accession>
<evidence type="ECO:0000256" key="10">
    <source>
        <dbReference type="NCBIfam" id="TIGR00437"/>
    </source>
</evidence>
<evidence type="ECO:0000256" key="8">
    <source>
        <dbReference type="ARBA" id="ARBA00023134"/>
    </source>
</evidence>
<evidence type="ECO:0000256" key="3">
    <source>
        <dbReference type="ARBA" id="ARBA00022448"/>
    </source>
</evidence>
<dbReference type="SUPFAM" id="SSF52540">
    <property type="entry name" value="P-loop containing nucleoside triphosphate hydrolases"/>
    <property type="match status" value="1"/>
</dbReference>
<protein>
    <recommendedName>
        <fullName evidence="10 13">Ferrous iron transport protein B</fullName>
    </recommendedName>
</protein>
<dbReference type="InterPro" id="IPR030389">
    <property type="entry name" value="G_FEOB_dom"/>
</dbReference>
<dbReference type="PRINTS" id="PR00326">
    <property type="entry name" value="GTP1OBG"/>
</dbReference>
<keyword evidence="13" id="KW-0408">Iron</keyword>
<evidence type="ECO:0000256" key="1">
    <source>
        <dbReference type="ARBA" id="ARBA00003926"/>
    </source>
</evidence>
<dbReference type="PANTHER" id="PTHR43185">
    <property type="entry name" value="FERROUS IRON TRANSPORT PROTEIN B"/>
    <property type="match status" value="1"/>
</dbReference>
<evidence type="ECO:0000259" key="14">
    <source>
        <dbReference type="PROSITE" id="PS51711"/>
    </source>
</evidence>
<keyword evidence="13" id="KW-0410">Iron transport</keyword>
<keyword evidence="4" id="KW-1003">Cell membrane</keyword>
<dbReference type="PATRIC" id="fig|1121338.3.peg.2389"/>